<organism evidence="6 7">
    <name type="scientific">Paenibacillus validus</name>
    <dbReference type="NCBI Taxonomy" id="44253"/>
    <lineage>
        <taxon>Bacteria</taxon>
        <taxon>Bacillati</taxon>
        <taxon>Bacillota</taxon>
        <taxon>Bacilli</taxon>
        <taxon>Bacillales</taxon>
        <taxon>Paenibacillaceae</taxon>
        <taxon>Paenibacillus</taxon>
    </lineage>
</organism>
<dbReference type="SUPFAM" id="SSF53822">
    <property type="entry name" value="Periplasmic binding protein-like I"/>
    <property type="match status" value="1"/>
</dbReference>
<keyword evidence="3 4" id="KW-0732">Signal</keyword>
<evidence type="ECO:0000313" key="7">
    <source>
        <dbReference type="Proteomes" id="UP000450917"/>
    </source>
</evidence>
<dbReference type="Gene3D" id="3.40.50.2300">
    <property type="match status" value="2"/>
</dbReference>
<dbReference type="RefSeq" id="WP_127606535.1">
    <property type="nucleotide sequence ID" value="NZ_JARTHJ010000005.1"/>
</dbReference>
<feature type="chain" id="PRO_5038928855" evidence="4">
    <location>
        <begin position="30"/>
        <end position="326"/>
    </location>
</feature>
<comment type="subcellular location">
    <subcellularLocation>
        <location evidence="1">Cell envelope</location>
    </subcellularLocation>
</comment>
<dbReference type="PANTHER" id="PTHR46847:SF1">
    <property type="entry name" value="D-ALLOSE-BINDING PERIPLASMIC PROTEIN-RELATED"/>
    <property type="match status" value="1"/>
</dbReference>
<dbReference type="GO" id="GO:0030246">
    <property type="term" value="F:carbohydrate binding"/>
    <property type="evidence" value="ECO:0007669"/>
    <property type="project" value="UniProtKB-ARBA"/>
</dbReference>
<dbReference type="InterPro" id="IPR028082">
    <property type="entry name" value="Peripla_BP_I"/>
</dbReference>
<dbReference type="InterPro" id="IPR025997">
    <property type="entry name" value="SBP_2_dom"/>
</dbReference>
<comment type="similarity">
    <text evidence="2">Belongs to the bacterial solute-binding protein 2 family.</text>
</comment>
<dbReference type="PROSITE" id="PS51257">
    <property type="entry name" value="PROKAR_LIPOPROTEIN"/>
    <property type="match status" value="1"/>
</dbReference>
<dbReference type="AlphaFoldDB" id="A0A7X3CQX4"/>
<proteinExistence type="inferred from homology"/>
<evidence type="ECO:0000256" key="4">
    <source>
        <dbReference type="SAM" id="SignalP"/>
    </source>
</evidence>
<dbReference type="CDD" id="cd01536">
    <property type="entry name" value="PBP1_ABC_sugar_binding-like"/>
    <property type="match status" value="1"/>
</dbReference>
<evidence type="ECO:0000259" key="5">
    <source>
        <dbReference type="Pfam" id="PF13407"/>
    </source>
</evidence>
<gene>
    <name evidence="6" type="ORF">GNP93_05215</name>
</gene>
<dbReference type="EMBL" id="WNZX01000003">
    <property type="protein sequence ID" value="MUG70075.1"/>
    <property type="molecule type" value="Genomic_DNA"/>
</dbReference>
<evidence type="ECO:0000313" key="6">
    <source>
        <dbReference type="EMBL" id="MUG70075.1"/>
    </source>
</evidence>
<keyword evidence="7" id="KW-1185">Reference proteome</keyword>
<sequence length="326" mass="34202">MKKITSVVASVLLVALLLTGCGTSNPANTANQANSSGNSQAGNKKIGALWSTTSIPPVQVIINKAEQDAKTAGAEIVNMDAQFDPFTQATQAKNLLSQRVGAVLVNVIDPEGIVPSLKQFHDAGIPVIIGTLPVSKQADPYITSFVGPDNIAAGKLAGELMAEALGSAGGNVVIIEGAPGITVQDRTAGFKEGLQGKNINVLNIQTSQWDRAKALSIMQDFLSKYPDLNGVFVHNDDMAMGAIQAIKQAGKTDQVKVIGFGGTKEAVKALEQGDMYGTVTEDLVWTAQKEIEVALAAIEKKPVEKAIYVPTGKLTRANLAGYTPTY</sequence>
<comment type="caution">
    <text evidence="6">The sequence shown here is derived from an EMBL/GenBank/DDBJ whole genome shotgun (WGS) entry which is preliminary data.</text>
</comment>
<dbReference type="GO" id="GO:0030313">
    <property type="term" value="C:cell envelope"/>
    <property type="evidence" value="ECO:0007669"/>
    <property type="project" value="UniProtKB-SubCell"/>
</dbReference>
<dbReference type="PANTHER" id="PTHR46847">
    <property type="entry name" value="D-ALLOSE-BINDING PERIPLASMIC PROTEIN-RELATED"/>
    <property type="match status" value="1"/>
</dbReference>
<accession>A0A7X3CQX4</accession>
<name>A0A7X3CQX4_9BACL</name>
<evidence type="ECO:0000256" key="2">
    <source>
        <dbReference type="ARBA" id="ARBA00007639"/>
    </source>
</evidence>
<evidence type="ECO:0000256" key="1">
    <source>
        <dbReference type="ARBA" id="ARBA00004196"/>
    </source>
</evidence>
<feature type="signal peptide" evidence="4">
    <location>
        <begin position="1"/>
        <end position="29"/>
    </location>
</feature>
<dbReference type="Proteomes" id="UP000450917">
    <property type="component" value="Unassembled WGS sequence"/>
</dbReference>
<protein>
    <submittedName>
        <fullName evidence="6">Substrate-binding domain-containing protein</fullName>
    </submittedName>
</protein>
<feature type="domain" description="Periplasmic binding protein" evidence="5">
    <location>
        <begin position="47"/>
        <end position="301"/>
    </location>
</feature>
<dbReference type="Pfam" id="PF13407">
    <property type="entry name" value="Peripla_BP_4"/>
    <property type="match status" value="1"/>
</dbReference>
<evidence type="ECO:0000256" key="3">
    <source>
        <dbReference type="ARBA" id="ARBA00022729"/>
    </source>
</evidence>
<reference evidence="6 7" key="1">
    <citation type="submission" date="2019-11" db="EMBL/GenBank/DDBJ databases">
        <title>Draft genome sequences of five Paenibacillus species of dairy origin.</title>
        <authorList>
            <person name="Olajide A.M."/>
            <person name="Chen S."/>
            <person name="Lapointe G."/>
        </authorList>
    </citation>
    <scope>NUCLEOTIDE SEQUENCE [LARGE SCALE GENOMIC DNA]</scope>
    <source>
        <strain evidence="6 7">2CS3</strain>
    </source>
</reference>